<name>A0A1W0D5W6_9NEIS</name>
<evidence type="ECO:0000313" key="2">
    <source>
        <dbReference type="Proteomes" id="UP000192721"/>
    </source>
</evidence>
<accession>A0A1W0D5W6</accession>
<dbReference type="EMBL" id="MUKV01000005">
    <property type="protein sequence ID" value="OQS42333.1"/>
    <property type="molecule type" value="Genomic_DNA"/>
</dbReference>
<dbReference type="AlphaFoldDB" id="A0A1W0D5W6"/>
<dbReference type="Proteomes" id="UP000192721">
    <property type="component" value="Unassembled WGS sequence"/>
</dbReference>
<gene>
    <name evidence="1" type="ORF">B0T45_05975</name>
</gene>
<evidence type="ECO:0000313" key="1">
    <source>
        <dbReference type="EMBL" id="OQS42333.1"/>
    </source>
</evidence>
<organism evidence="1 2">
    <name type="scientific">Chromobacterium haemolyticum</name>
    <dbReference type="NCBI Taxonomy" id="394935"/>
    <lineage>
        <taxon>Bacteria</taxon>
        <taxon>Pseudomonadati</taxon>
        <taxon>Pseudomonadota</taxon>
        <taxon>Betaproteobacteria</taxon>
        <taxon>Neisseriales</taxon>
        <taxon>Chromobacteriaceae</taxon>
        <taxon>Chromobacterium</taxon>
    </lineage>
</organism>
<protein>
    <submittedName>
        <fullName evidence="1">Uncharacterized protein</fullName>
    </submittedName>
</protein>
<comment type="caution">
    <text evidence="1">The sequence shown here is derived from an EMBL/GenBank/DDBJ whole genome shotgun (WGS) entry which is preliminary data.</text>
</comment>
<dbReference type="RefSeq" id="WP_081554914.1">
    <property type="nucleotide sequence ID" value="NZ_MUKV01000005.1"/>
</dbReference>
<sequence length="273" mass="29077">MADQSDIIAQLAAMSAAALYPAGTSQPSPSGYPVKVYPGWPVPNVLDADLLAGKVHLSVYPLVTERNTTRHISEGWRQIQGPAHTITATVSGNTVTIAGTASAQNVLIQVDGQDYIYTVQPSDTINGIAAALSALIPNSTSSGPVVTITGAHAIIARVGGFGQVAREIRRQEKQFQLSVWAPTPFARDAVAKFIDTAFADVYNLAFSDGSIGFMRYSHSNQTDQTQKAGLYRRDIVYTVDFATTRVQQATEVVAPVLGVVSELSGQTILTKNL</sequence>
<proteinExistence type="predicted"/>
<reference evidence="1 2" key="1">
    <citation type="submission" date="2017-02" db="EMBL/GenBank/DDBJ databases">
        <title>Chromobacterium haemolyticum H5244.</title>
        <authorList>
            <person name="Gulvik C.A."/>
        </authorList>
    </citation>
    <scope>NUCLEOTIDE SEQUENCE [LARGE SCALE GENOMIC DNA]</scope>
    <source>
        <strain evidence="1 2">H5244</strain>
    </source>
</reference>